<keyword evidence="1" id="KW-0472">Membrane</keyword>
<reference evidence="4" key="1">
    <citation type="journal article" date="2019" name="Int. J. Syst. Evol. Microbiol.">
        <title>The Global Catalogue of Microorganisms (GCM) 10K type strain sequencing project: providing services to taxonomists for standard genome sequencing and annotation.</title>
        <authorList>
            <consortium name="The Broad Institute Genomics Platform"/>
            <consortium name="The Broad Institute Genome Sequencing Center for Infectious Disease"/>
            <person name="Wu L."/>
            <person name="Ma J."/>
        </authorList>
    </citation>
    <scope>NUCLEOTIDE SEQUENCE [LARGE SCALE GENOMIC DNA]</scope>
    <source>
        <strain evidence="4">CCM 8691</strain>
    </source>
</reference>
<keyword evidence="1" id="KW-0813">Transport</keyword>
<sequence length="220" mass="23940">MKNIFFTIIIIVGIVSNNFAQQTPSTTKKAVSINAAKKPVYAVNGIIQDPKTEFSIASLNPETISEVVILKDENAVTLFGPEATFGAVVITTISGKGTAANKVLESKIAHLNNVSKLSNLFFTSKTDTTAIIKSNKDFGIAFRGINRPVNYNEVMYILDGNRIDKWEMDALDTKNIKAITVLKDKASIELYGPLASNGVILITTKPKPILKAIEKPVEKN</sequence>
<accession>A0ABV8PG26</accession>
<dbReference type="RefSeq" id="WP_378988211.1">
    <property type="nucleotide sequence ID" value="NZ_JBHSBW010000016.1"/>
</dbReference>
<comment type="similarity">
    <text evidence="1">Belongs to the TonB-dependent receptor family.</text>
</comment>
<evidence type="ECO:0000313" key="4">
    <source>
        <dbReference type="Proteomes" id="UP001595789"/>
    </source>
</evidence>
<dbReference type="InterPro" id="IPR039426">
    <property type="entry name" value="TonB-dep_rcpt-like"/>
</dbReference>
<evidence type="ECO:0000259" key="2">
    <source>
        <dbReference type="Pfam" id="PF07715"/>
    </source>
</evidence>
<protein>
    <submittedName>
        <fullName evidence="3">TonB-dependent receptor plug domain-containing protein</fullName>
    </submittedName>
</protein>
<evidence type="ECO:0000256" key="1">
    <source>
        <dbReference type="PROSITE-ProRule" id="PRU01360"/>
    </source>
</evidence>
<dbReference type="Pfam" id="PF07715">
    <property type="entry name" value="Plug"/>
    <property type="match status" value="1"/>
</dbReference>
<name>A0ABV8PG26_9SPHI</name>
<keyword evidence="4" id="KW-1185">Reference proteome</keyword>
<proteinExistence type="inferred from homology"/>
<comment type="caution">
    <text evidence="3">The sequence shown here is derived from an EMBL/GenBank/DDBJ whole genome shotgun (WGS) entry which is preliminary data.</text>
</comment>
<keyword evidence="3" id="KW-0675">Receptor</keyword>
<dbReference type="Gene3D" id="2.170.130.10">
    <property type="entry name" value="TonB-dependent receptor, plug domain"/>
    <property type="match status" value="2"/>
</dbReference>
<evidence type="ECO:0000313" key="3">
    <source>
        <dbReference type="EMBL" id="MFC4213224.1"/>
    </source>
</evidence>
<organism evidence="3 4">
    <name type="scientific">Pedobacter lithocola</name>
    <dbReference type="NCBI Taxonomy" id="1908239"/>
    <lineage>
        <taxon>Bacteria</taxon>
        <taxon>Pseudomonadati</taxon>
        <taxon>Bacteroidota</taxon>
        <taxon>Sphingobacteriia</taxon>
        <taxon>Sphingobacteriales</taxon>
        <taxon>Sphingobacteriaceae</taxon>
        <taxon>Pedobacter</taxon>
    </lineage>
</organism>
<dbReference type="InterPro" id="IPR012910">
    <property type="entry name" value="Plug_dom"/>
</dbReference>
<dbReference type="InterPro" id="IPR037066">
    <property type="entry name" value="Plug_dom_sf"/>
</dbReference>
<dbReference type="EMBL" id="JBHSBW010000016">
    <property type="protein sequence ID" value="MFC4213224.1"/>
    <property type="molecule type" value="Genomic_DNA"/>
</dbReference>
<dbReference type="Proteomes" id="UP001595789">
    <property type="component" value="Unassembled WGS sequence"/>
</dbReference>
<keyword evidence="1" id="KW-0812">Transmembrane</keyword>
<feature type="domain" description="TonB-dependent receptor plug" evidence="2">
    <location>
        <begin position="137"/>
        <end position="199"/>
    </location>
</feature>
<gene>
    <name evidence="3" type="ORF">ACFOWA_18670</name>
</gene>
<keyword evidence="1" id="KW-1134">Transmembrane beta strand</keyword>
<dbReference type="PROSITE" id="PS52016">
    <property type="entry name" value="TONB_DEPENDENT_REC_3"/>
    <property type="match status" value="1"/>
</dbReference>
<dbReference type="SUPFAM" id="SSF56935">
    <property type="entry name" value="Porins"/>
    <property type="match status" value="2"/>
</dbReference>
<comment type="subcellular location">
    <subcellularLocation>
        <location evidence="1">Cell outer membrane</location>
        <topology evidence="1">Multi-pass membrane protein</topology>
    </subcellularLocation>
</comment>
<keyword evidence="1" id="KW-0998">Cell outer membrane</keyword>